<dbReference type="OrthoDB" id="6078551at2"/>
<dbReference type="AlphaFoldDB" id="A0A2P6AQP1"/>
<organism evidence="1 2">
    <name type="scientific">Amnimonas aquatica</name>
    <dbReference type="NCBI Taxonomy" id="2094561"/>
    <lineage>
        <taxon>Bacteria</taxon>
        <taxon>Pseudomonadati</taxon>
        <taxon>Pseudomonadota</taxon>
        <taxon>Gammaproteobacteria</taxon>
        <taxon>Moraxellales</taxon>
        <taxon>Moraxellaceae</taxon>
        <taxon>Amnimonas</taxon>
    </lineage>
</organism>
<keyword evidence="2" id="KW-1185">Reference proteome</keyword>
<proteinExistence type="predicted"/>
<dbReference type="EMBL" id="PTQZ01000295">
    <property type="protein sequence ID" value="PQA31458.1"/>
    <property type="molecule type" value="Genomic_DNA"/>
</dbReference>
<name>A0A2P6AQP1_9GAMM</name>
<accession>A0A2P6AQP1</accession>
<sequence length="76" mass="7910">MIGNAWPVGDTGYSVLEWGELDRQTLGLRITAWVVATPKGEQLPGFHASRAAAEAVVRALLAGAENDAVPGAGVPR</sequence>
<evidence type="ECO:0000313" key="1">
    <source>
        <dbReference type="EMBL" id="PQA31458.1"/>
    </source>
</evidence>
<evidence type="ECO:0000313" key="2">
    <source>
        <dbReference type="Proteomes" id="UP000243900"/>
    </source>
</evidence>
<gene>
    <name evidence="1" type="ORF">C5O18_09260</name>
</gene>
<reference evidence="2" key="1">
    <citation type="submission" date="2018-02" db="EMBL/GenBank/DDBJ databases">
        <title>Genome sequencing of Solimonas sp. HR-BB.</title>
        <authorList>
            <person name="Lee Y."/>
            <person name="Jeon C.O."/>
        </authorList>
    </citation>
    <scope>NUCLEOTIDE SEQUENCE [LARGE SCALE GENOMIC DNA]</scope>
    <source>
        <strain evidence="2">HR-E</strain>
    </source>
</reference>
<dbReference type="RefSeq" id="WP_105193329.1">
    <property type="nucleotide sequence ID" value="NZ_PTQZ01000295.1"/>
</dbReference>
<comment type="caution">
    <text evidence="1">The sequence shown here is derived from an EMBL/GenBank/DDBJ whole genome shotgun (WGS) entry which is preliminary data.</text>
</comment>
<protein>
    <submittedName>
        <fullName evidence="1">Uncharacterized protein</fullName>
    </submittedName>
</protein>
<dbReference type="Proteomes" id="UP000243900">
    <property type="component" value="Unassembled WGS sequence"/>
</dbReference>